<evidence type="ECO:0000256" key="2">
    <source>
        <dbReference type="PIRNR" id="PIRNR006221"/>
    </source>
</evidence>
<accession>A0A1E8FKC3</accession>
<evidence type="ECO:0000313" key="4">
    <source>
        <dbReference type="Proteomes" id="UP000176037"/>
    </source>
</evidence>
<comment type="similarity">
    <text evidence="1 2">Belongs to the fructosamine kinase family.</text>
</comment>
<dbReference type="Gene3D" id="3.90.1200.10">
    <property type="match status" value="1"/>
</dbReference>
<dbReference type="InterPro" id="IPR016477">
    <property type="entry name" value="Fructo-/Ketosamine-3-kinase"/>
</dbReference>
<reference evidence="3 4" key="1">
    <citation type="submission" date="2016-09" db="EMBL/GenBank/DDBJ databases">
        <title>Alteromonas lipolytica, a new species isolated from sea water.</title>
        <authorList>
            <person name="Wu Y.-H."/>
            <person name="Cheng H."/>
            <person name="Xu X.-W."/>
        </authorList>
    </citation>
    <scope>NUCLEOTIDE SEQUENCE [LARGE SCALE GENOMIC DNA]</scope>
    <source>
        <strain evidence="3 4">JW12</strain>
    </source>
</reference>
<dbReference type="RefSeq" id="WP_070174510.1">
    <property type="nucleotide sequence ID" value="NZ_BMJR01000004.1"/>
</dbReference>
<dbReference type="AlphaFoldDB" id="A0A1E8FKC3"/>
<dbReference type="PANTHER" id="PTHR12149">
    <property type="entry name" value="FRUCTOSAMINE 3 KINASE-RELATED PROTEIN"/>
    <property type="match status" value="1"/>
</dbReference>
<dbReference type="Pfam" id="PF03881">
    <property type="entry name" value="Fructosamin_kin"/>
    <property type="match status" value="1"/>
</dbReference>
<gene>
    <name evidence="3" type="ORF">BFC17_00520</name>
</gene>
<dbReference type="InterPro" id="IPR011009">
    <property type="entry name" value="Kinase-like_dom_sf"/>
</dbReference>
<proteinExistence type="inferred from homology"/>
<keyword evidence="2" id="KW-0808">Transferase</keyword>
<dbReference type="SUPFAM" id="SSF56112">
    <property type="entry name" value="Protein kinase-like (PK-like)"/>
    <property type="match status" value="1"/>
</dbReference>
<name>A0A1E8FKC3_9ALTE</name>
<organism evidence="3 4">
    <name type="scientific">Alteromonas lipolytica</name>
    <dbReference type="NCBI Taxonomy" id="1856405"/>
    <lineage>
        <taxon>Bacteria</taxon>
        <taxon>Pseudomonadati</taxon>
        <taxon>Pseudomonadota</taxon>
        <taxon>Gammaproteobacteria</taxon>
        <taxon>Alteromonadales</taxon>
        <taxon>Alteromonadaceae</taxon>
        <taxon>Alteromonas/Salinimonas group</taxon>
        <taxon>Alteromonas</taxon>
    </lineage>
</organism>
<dbReference type="STRING" id="1856405.BFC17_00520"/>
<protein>
    <recommendedName>
        <fullName evidence="5">Fructosamine kinase</fullName>
    </recommendedName>
</protein>
<dbReference type="OrthoDB" id="5291879at2"/>
<dbReference type="EMBL" id="MJIC01000001">
    <property type="protein sequence ID" value="OFI36399.1"/>
    <property type="molecule type" value="Genomic_DNA"/>
</dbReference>
<dbReference type="Proteomes" id="UP000176037">
    <property type="component" value="Unassembled WGS sequence"/>
</dbReference>
<dbReference type="PANTHER" id="PTHR12149:SF8">
    <property type="entry name" value="PROTEIN-RIBULOSAMINE 3-KINASE"/>
    <property type="match status" value="1"/>
</dbReference>
<evidence type="ECO:0000256" key="1">
    <source>
        <dbReference type="ARBA" id="ARBA00009460"/>
    </source>
</evidence>
<keyword evidence="2" id="KW-0418">Kinase</keyword>
<dbReference type="Gene3D" id="3.30.200.20">
    <property type="entry name" value="Phosphorylase Kinase, domain 1"/>
    <property type="match status" value="1"/>
</dbReference>
<sequence>MWQFISEQISEHSGHLFVCQNRQPVPGGDTHQCAVIRDDSRRYFVKYRQINSPLNTELDAEADGLKALAVSACIHTPKVICHGVVEENHKHYEYLVLQYLKLSQTVNEDWHTCGKKIAHLHKTTAGEFYGWPRDNFIGRSPQINTTTSCWATFFAESRIGVMLEQLAHEGHVWCNIDVCTTQIYQFLKPHQPQPSLLHGDLWSGNVGFSHQQPVVFDPAVYYGDRETDIAMTELFGRLPEAFYQGYNAIWPLHEDYPQRRKLYQLYHILNHAVLFGGHYLQAAQDDIIQLNQQLL</sequence>
<evidence type="ECO:0000313" key="3">
    <source>
        <dbReference type="EMBL" id="OFI36399.1"/>
    </source>
</evidence>
<dbReference type="GO" id="GO:0016301">
    <property type="term" value="F:kinase activity"/>
    <property type="evidence" value="ECO:0007669"/>
    <property type="project" value="UniProtKB-UniRule"/>
</dbReference>
<keyword evidence="4" id="KW-1185">Reference proteome</keyword>
<evidence type="ECO:0008006" key="5">
    <source>
        <dbReference type="Google" id="ProtNLM"/>
    </source>
</evidence>
<comment type="caution">
    <text evidence="3">The sequence shown here is derived from an EMBL/GenBank/DDBJ whole genome shotgun (WGS) entry which is preliminary data.</text>
</comment>
<dbReference type="PIRSF" id="PIRSF006221">
    <property type="entry name" value="Ketosamine-3-kinase"/>
    <property type="match status" value="1"/>
</dbReference>